<dbReference type="RefSeq" id="WP_211856972.1">
    <property type="nucleotide sequence ID" value="NZ_JAAGBB010000070.1"/>
</dbReference>
<reference evidence="2" key="1">
    <citation type="journal article" date="2021" name="Syst. Appl. Microbiol.">
        <title>Roseomonas hellenica sp. nov., isolated from roots of wild-growing Alkanna tinctoria.</title>
        <authorList>
            <person name="Rat A."/>
            <person name="Naranjo H.D."/>
            <person name="Lebbe L."/>
            <person name="Cnockaert M."/>
            <person name="Krigas N."/>
            <person name="Grigoriadou K."/>
            <person name="Maloupa E."/>
            <person name="Willems A."/>
        </authorList>
    </citation>
    <scope>NUCLEOTIDE SEQUENCE [LARGE SCALE GENOMIC DNA]</scope>
    <source>
        <strain evidence="2">LMG 31523</strain>
    </source>
</reference>
<protein>
    <recommendedName>
        <fullName evidence="3">ABC-type transport auxiliary lipoprotein component domain-containing protein</fullName>
    </recommendedName>
</protein>
<name>A0ABS5F8E8_9PROT</name>
<proteinExistence type="predicted"/>
<evidence type="ECO:0000313" key="1">
    <source>
        <dbReference type="EMBL" id="MBR0668841.1"/>
    </source>
</evidence>
<dbReference type="EMBL" id="JAAGBB010000070">
    <property type="protein sequence ID" value="MBR0668841.1"/>
    <property type="molecule type" value="Genomic_DNA"/>
</dbReference>
<evidence type="ECO:0000313" key="2">
    <source>
        <dbReference type="Proteomes" id="UP001196870"/>
    </source>
</evidence>
<keyword evidence="2" id="KW-1185">Reference proteome</keyword>
<evidence type="ECO:0008006" key="3">
    <source>
        <dbReference type="Google" id="ProtNLM"/>
    </source>
</evidence>
<organism evidence="1 2">
    <name type="scientific">Plastoroseomonas hellenica</name>
    <dbReference type="NCBI Taxonomy" id="2687306"/>
    <lineage>
        <taxon>Bacteria</taxon>
        <taxon>Pseudomonadati</taxon>
        <taxon>Pseudomonadota</taxon>
        <taxon>Alphaproteobacteria</taxon>
        <taxon>Acetobacterales</taxon>
        <taxon>Acetobacteraceae</taxon>
        <taxon>Plastoroseomonas</taxon>
    </lineage>
</organism>
<gene>
    <name evidence="1" type="ORF">GXW71_31115</name>
</gene>
<sequence>MTLQYSQTVSAVTMGNAPLVAVRSPAVNDRVIGRERANWIGRQVGGLGGTFLEMSSDQPVGEVVARAFADGLRLRGLLAADEAQAPYILAITMHQLDVSRYGRTEGTADFSLVLSERATGREIWRDRHRIQNIEGSAMSLAGMPIMAQEIRDSALLSMNQAVDALLDKDEFRAALRR</sequence>
<comment type="caution">
    <text evidence="1">The sequence shown here is derived from an EMBL/GenBank/DDBJ whole genome shotgun (WGS) entry which is preliminary data.</text>
</comment>
<dbReference type="Proteomes" id="UP001196870">
    <property type="component" value="Unassembled WGS sequence"/>
</dbReference>
<accession>A0ABS5F8E8</accession>